<keyword evidence="3" id="KW-0274">FAD</keyword>
<keyword evidence="7" id="KW-1185">Reference proteome</keyword>
<feature type="compositionally biased region" description="Basic and acidic residues" evidence="4">
    <location>
        <begin position="477"/>
        <end position="495"/>
    </location>
</feature>
<comment type="caution">
    <text evidence="6">The sequence shown here is derived from an EMBL/GenBank/DDBJ whole genome shotgun (WGS) entry which is preliminary data.</text>
</comment>
<dbReference type="InterPro" id="IPR016169">
    <property type="entry name" value="FAD-bd_PCMH_sub2"/>
</dbReference>
<dbReference type="InterPro" id="IPR016166">
    <property type="entry name" value="FAD-bd_PCMH"/>
</dbReference>
<dbReference type="EMBL" id="NTHN02000001">
    <property type="protein sequence ID" value="MCT4368888.1"/>
    <property type="molecule type" value="Genomic_DNA"/>
</dbReference>
<keyword evidence="2" id="KW-0285">Flavoprotein</keyword>
<dbReference type="Gene3D" id="3.30.70.2740">
    <property type="match status" value="1"/>
</dbReference>
<evidence type="ECO:0000313" key="7">
    <source>
        <dbReference type="Proteomes" id="UP000217448"/>
    </source>
</evidence>
<feature type="region of interest" description="Disordered" evidence="4">
    <location>
        <begin position="476"/>
        <end position="495"/>
    </location>
</feature>
<dbReference type="PANTHER" id="PTHR43716">
    <property type="entry name" value="D-2-HYDROXYGLUTARATE DEHYDROGENASE, MITOCHONDRIAL"/>
    <property type="match status" value="1"/>
</dbReference>
<dbReference type="PANTHER" id="PTHR43716:SF2">
    <property type="entry name" value="BLL6224 PROTEIN"/>
    <property type="match status" value="1"/>
</dbReference>
<gene>
    <name evidence="6" type="ORF">CLG85_000425</name>
</gene>
<evidence type="ECO:0000313" key="6">
    <source>
        <dbReference type="EMBL" id="MCT4368888.1"/>
    </source>
</evidence>
<dbReference type="PROSITE" id="PS51387">
    <property type="entry name" value="FAD_PCMH"/>
    <property type="match status" value="1"/>
</dbReference>
<evidence type="ECO:0000256" key="1">
    <source>
        <dbReference type="ARBA" id="ARBA00008000"/>
    </source>
</evidence>
<dbReference type="InterPro" id="IPR004113">
    <property type="entry name" value="FAD-bd_oxidored_4_C"/>
</dbReference>
<accession>A0ABT2KEU7</accession>
<protein>
    <submittedName>
        <fullName evidence="6">FAD-binding oxidoreductase</fullName>
    </submittedName>
</protein>
<dbReference type="InterPro" id="IPR006094">
    <property type="entry name" value="Oxid_FAD_bind_N"/>
</dbReference>
<dbReference type="RefSeq" id="WP_260348159.1">
    <property type="nucleotide sequence ID" value="NZ_NTHN02000001.1"/>
</dbReference>
<reference evidence="7" key="1">
    <citation type="submission" date="2023-07" db="EMBL/GenBank/DDBJ databases">
        <title>Yangia mangrovi SAOS 153D genome.</title>
        <authorList>
            <person name="Verma A."/>
            <person name="Pal Y."/>
            <person name="Sundharam S."/>
            <person name="Bisht B."/>
            <person name="Srinivasan K."/>
        </authorList>
    </citation>
    <scope>NUCLEOTIDE SEQUENCE [LARGE SCALE GENOMIC DNA]</scope>
    <source>
        <strain evidence="7">SAOS 153D</strain>
    </source>
</reference>
<proteinExistence type="inferred from homology"/>
<dbReference type="Gene3D" id="3.30.70.2190">
    <property type="match status" value="1"/>
</dbReference>
<dbReference type="Proteomes" id="UP000217448">
    <property type="component" value="Unassembled WGS sequence"/>
</dbReference>
<dbReference type="InterPro" id="IPR036318">
    <property type="entry name" value="FAD-bd_PCMH-like_sf"/>
</dbReference>
<name>A0ABT2KEU7_9RHOB</name>
<dbReference type="Gene3D" id="3.30.465.10">
    <property type="match status" value="1"/>
</dbReference>
<dbReference type="Pfam" id="PF02913">
    <property type="entry name" value="FAD-oxidase_C"/>
    <property type="match status" value="1"/>
</dbReference>
<dbReference type="Pfam" id="PF01565">
    <property type="entry name" value="FAD_binding_4"/>
    <property type="match status" value="1"/>
</dbReference>
<dbReference type="SUPFAM" id="SSF56176">
    <property type="entry name" value="FAD-binding/transporter-associated domain-like"/>
    <property type="match status" value="1"/>
</dbReference>
<feature type="domain" description="FAD-binding PCMH-type" evidence="5">
    <location>
        <begin position="42"/>
        <end position="223"/>
    </location>
</feature>
<dbReference type="InterPro" id="IPR016164">
    <property type="entry name" value="FAD-linked_Oxase-like_C"/>
</dbReference>
<evidence type="ECO:0000256" key="3">
    <source>
        <dbReference type="ARBA" id="ARBA00022827"/>
    </source>
</evidence>
<sequence length="495" mass="50935">MREASAIRAEAVRRLAERFGASAVLDAPTQIAPYRGDLMYRQEEAELCVFRPSSAEMLSEGLALLADLPILLVPRGGGSGLAGGATPGAGAASLVVSTERMRTLRRIDRDACLMVAEAGVVLAEAQAAAREAGLHLGLTHGGAGSATLGGSVATNAGGANVLRHGMARDQILGIEAVLADGTLIAGAAELWKDNTGYSLPQLLAGSEGTLAFVTAVTLKLRAPPLDRQAALFGLAGPAQALALLRLARDLLGDAVTAAELMSRSATDFAAGMGVAKVPLESAPGWLLLLEAERTSRFFDLAAGFDALLEAAFEEGLAGDGVFAQSEAQRLGLWSLREGVAEAMDLWRGPILRTDCAVPLGQVPRFVAGVDAHVAALGGGLRAAFFGHIGDGNIHVNVMPPAPGDALPGKAALSEAIESIALSLGGTVSAEHGIGLHKRAALRRMKPAAELALMGRIKSAFDPANRLNPGNIFGSCGDDAKGAPEPHKDAFRCSRP</sequence>
<evidence type="ECO:0000256" key="2">
    <source>
        <dbReference type="ARBA" id="ARBA00022630"/>
    </source>
</evidence>
<dbReference type="SUPFAM" id="SSF55103">
    <property type="entry name" value="FAD-linked oxidases, C-terminal domain"/>
    <property type="match status" value="1"/>
</dbReference>
<evidence type="ECO:0000256" key="4">
    <source>
        <dbReference type="SAM" id="MobiDB-lite"/>
    </source>
</evidence>
<dbReference type="Gene3D" id="1.10.45.10">
    <property type="entry name" value="Vanillyl-alcohol Oxidase, Chain A, domain 4"/>
    <property type="match status" value="1"/>
</dbReference>
<organism evidence="6 7">
    <name type="scientific">Alloyangia mangrovi</name>
    <dbReference type="NCBI Taxonomy" id="1779329"/>
    <lineage>
        <taxon>Bacteria</taxon>
        <taxon>Pseudomonadati</taxon>
        <taxon>Pseudomonadota</taxon>
        <taxon>Alphaproteobacteria</taxon>
        <taxon>Rhodobacterales</taxon>
        <taxon>Roseobacteraceae</taxon>
        <taxon>Alloyangia</taxon>
    </lineage>
</organism>
<evidence type="ECO:0000259" key="5">
    <source>
        <dbReference type="PROSITE" id="PS51387"/>
    </source>
</evidence>
<dbReference type="InterPro" id="IPR051264">
    <property type="entry name" value="FAD-oxidored/transferase_4"/>
</dbReference>
<comment type="similarity">
    <text evidence="1">Belongs to the FAD-binding oxidoreductase/transferase type 4 family.</text>
</comment>
<dbReference type="InterPro" id="IPR016171">
    <property type="entry name" value="Vanillyl_alc_oxidase_C-sub2"/>
</dbReference>